<dbReference type="Gene3D" id="3.40.50.2300">
    <property type="match status" value="2"/>
</dbReference>
<protein>
    <submittedName>
        <fullName evidence="4">ABC transporter substrate-binding protein</fullName>
    </submittedName>
</protein>
<accession>A0ABD5R934</accession>
<dbReference type="InterPro" id="IPR019546">
    <property type="entry name" value="TAT_signal_bac_arc"/>
</dbReference>
<organism evidence="4 5">
    <name type="scientific">Salinirubrum litoreum</name>
    <dbReference type="NCBI Taxonomy" id="1126234"/>
    <lineage>
        <taxon>Archaea</taxon>
        <taxon>Methanobacteriati</taxon>
        <taxon>Methanobacteriota</taxon>
        <taxon>Stenosarchaea group</taxon>
        <taxon>Halobacteria</taxon>
        <taxon>Halobacteriales</taxon>
        <taxon>Haloferacaceae</taxon>
        <taxon>Salinirubrum</taxon>
    </lineage>
</organism>
<dbReference type="PROSITE" id="PS51257">
    <property type="entry name" value="PROKAR_LIPOPROTEIN"/>
    <property type="match status" value="1"/>
</dbReference>
<dbReference type="NCBIfam" id="TIGR01409">
    <property type="entry name" value="TAT_signal_seq"/>
    <property type="match status" value="1"/>
</dbReference>
<reference evidence="4 5" key="1">
    <citation type="journal article" date="2019" name="Int. J. Syst. Evol. Microbiol.">
        <title>The Global Catalogue of Microorganisms (GCM) 10K type strain sequencing project: providing services to taxonomists for standard genome sequencing and annotation.</title>
        <authorList>
            <consortium name="The Broad Institute Genomics Platform"/>
            <consortium name="The Broad Institute Genome Sequencing Center for Infectious Disease"/>
            <person name="Wu L."/>
            <person name="Ma J."/>
        </authorList>
    </citation>
    <scope>NUCLEOTIDE SEQUENCE [LARGE SCALE GENOMIC DNA]</scope>
    <source>
        <strain evidence="4 5">CGMCC 1.12237</strain>
    </source>
</reference>
<evidence type="ECO:0000313" key="4">
    <source>
        <dbReference type="EMBL" id="MFC5366458.1"/>
    </source>
</evidence>
<dbReference type="CDD" id="cd06346">
    <property type="entry name" value="PBP1_ABC_ligand_binding-like"/>
    <property type="match status" value="1"/>
</dbReference>
<dbReference type="RefSeq" id="WP_227228196.1">
    <property type="nucleotide sequence ID" value="NZ_JAJCVJ010000001.1"/>
</dbReference>
<feature type="region of interest" description="Disordered" evidence="2">
    <location>
        <begin position="22"/>
        <end position="64"/>
    </location>
</feature>
<sequence length="432" mass="44561">MVRDIERRDFLKGVSVAGIAGLAGCTGGGGDGTETSTPTDGGGGDDMTETDSGGGGMSRDNPVRVGVLMPETGDLSSVGVPIRDGALLPAVQLEGETDFTIETQVADTQTDPQAGISAAENLVNSGFPAITGPASSGVNLQVTRQVLIPSGVVGCSPSSTSPNVTTLEDNDLIFRTPPSDALQGQVIAQVGSDELDASTAATMYVNNDYGQALSDAFGESFSGEVANAVSFEKEQPSYTSRLETALQNDPDMLVVIGYPASGIQLFRDYYNDFDSGVDIVVTDGLKDPELPGEVGSNMSNVIGTAPTAAGPGREFFTNLYQEEYGSEPGVFTSQAYDATAVLILANVAAGENTGTAIRDNLRAVANPEGEQYGPESLADAVAAVAAGEEINYVGASSPVDFDENGDMQAVTYEIFGFTSDGVETQRTIDFGG</sequence>
<dbReference type="PANTHER" id="PTHR30483">
    <property type="entry name" value="LEUCINE-SPECIFIC-BINDING PROTEIN"/>
    <property type="match status" value="1"/>
</dbReference>
<dbReference type="InterPro" id="IPR028082">
    <property type="entry name" value="Peripla_BP_I"/>
</dbReference>
<dbReference type="Proteomes" id="UP001596201">
    <property type="component" value="Unassembled WGS sequence"/>
</dbReference>
<evidence type="ECO:0000256" key="2">
    <source>
        <dbReference type="SAM" id="MobiDB-lite"/>
    </source>
</evidence>
<dbReference type="SUPFAM" id="SSF53822">
    <property type="entry name" value="Periplasmic binding protein-like I"/>
    <property type="match status" value="1"/>
</dbReference>
<dbReference type="PANTHER" id="PTHR30483:SF6">
    <property type="entry name" value="PERIPLASMIC BINDING PROTEIN OF ABC TRANSPORTER FOR NATURAL AMINO ACIDS"/>
    <property type="match status" value="1"/>
</dbReference>
<dbReference type="EMBL" id="JBHSKX010000001">
    <property type="protein sequence ID" value="MFC5366458.1"/>
    <property type="molecule type" value="Genomic_DNA"/>
</dbReference>
<dbReference type="AlphaFoldDB" id="A0ABD5R934"/>
<gene>
    <name evidence="4" type="ORF">ACFPJ5_05860</name>
</gene>
<comment type="caution">
    <text evidence="4">The sequence shown here is derived from an EMBL/GenBank/DDBJ whole genome shotgun (WGS) entry which is preliminary data.</text>
</comment>
<evidence type="ECO:0000256" key="1">
    <source>
        <dbReference type="ARBA" id="ARBA00022729"/>
    </source>
</evidence>
<dbReference type="InterPro" id="IPR028081">
    <property type="entry name" value="Leu-bd"/>
</dbReference>
<evidence type="ECO:0000259" key="3">
    <source>
        <dbReference type="Pfam" id="PF13458"/>
    </source>
</evidence>
<name>A0ABD5R934_9EURY</name>
<proteinExistence type="predicted"/>
<dbReference type="Pfam" id="PF13458">
    <property type="entry name" value="Peripla_BP_6"/>
    <property type="match status" value="1"/>
</dbReference>
<keyword evidence="1" id="KW-0732">Signal</keyword>
<dbReference type="InterPro" id="IPR051010">
    <property type="entry name" value="BCAA_transport"/>
</dbReference>
<keyword evidence="5" id="KW-1185">Reference proteome</keyword>
<feature type="domain" description="Leucine-binding protein" evidence="3">
    <location>
        <begin position="62"/>
        <end position="364"/>
    </location>
</feature>
<evidence type="ECO:0000313" key="5">
    <source>
        <dbReference type="Proteomes" id="UP001596201"/>
    </source>
</evidence>